<dbReference type="SUPFAM" id="SSF82649">
    <property type="entry name" value="SufE/NifU"/>
    <property type="match status" value="1"/>
</dbReference>
<name>A0A0U0YFH4_9MYCO</name>
<evidence type="ECO:0000313" key="2">
    <source>
        <dbReference type="EMBL" id="CPV47040.1"/>
    </source>
</evidence>
<dbReference type="GO" id="GO:0005506">
    <property type="term" value="F:iron ion binding"/>
    <property type="evidence" value="ECO:0007669"/>
    <property type="project" value="InterPro"/>
</dbReference>
<reference evidence="2 3" key="1">
    <citation type="submission" date="2015-03" db="EMBL/GenBank/DDBJ databases">
        <authorList>
            <person name="Murphy D."/>
        </authorList>
    </citation>
    <scope>NUCLEOTIDE SEQUENCE [LARGE SCALE GENOMIC DNA]</scope>
    <source>
        <strain evidence="2 3">PAP088</strain>
    </source>
</reference>
<dbReference type="RefSeq" id="WP_005063891.1">
    <property type="nucleotide sequence ID" value="NZ_AP022621.1"/>
</dbReference>
<evidence type="ECO:0000313" key="3">
    <source>
        <dbReference type="Proteomes" id="UP000045782"/>
    </source>
</evidence>
<dbReference type="GO" id="GO:0016226">
    <property type="term" value="P:iron-sulfur cluster assembly"/>
    <property type="evidence" value="ECO:0007669"/>
    <property type="project" value="InterPro"/>
</dbReference>
<accession>A0A0U0YFH4</accession>
<feature type="domain" description="NIF system FeS cluster assembly NifU N-terminal" evidence="1">
    <location>
        <begin position="5"/>
        <end position="121"/>
    </location>
</feature>
<organism evidence="2 3">
    <name type="scientific">Mycobacteroides abscessus</name>
    <dbReference type="NCBI Taxonomy" id="36809"/>
    <lineage>
        <taxon>Bacteria</taxon>
        <taxon>Bacillati</taxon>
        <taxon>Actinomycetota</taxon>
        <taxon>Actinomycetes</taxon>
        <taxon>Mycobacteriales</taxon>
        <taxon>Mycobacteriaceae</taxon>
        <taxon>Mycobacteroides</taxon>
    </lineage>
</organism>
<gene>
    <name evidence="2" type="primary">nifU_2</name>
    <name evidence="2" type="ORF">ERS075579_01839</name>
</gene>
<dbReference type="Pfam" id="PF01592">
    <property type="entry name" value="NifU_N"/>
    <property type="match status" value="1"/>
</dbReference>
<sequence>MPRFSPAVIDHFTNPRNAGRLDQADVTAFIGNPVCGDQILLSAQIRDEAVSRIGFEAYGCSASLAVASILTERLSGMPVRDIETIQAAQVVEWSGGLSPEQQHVAALGADVAQRLANNYRNGIHEDVSALPGS</sequence>
<dbReference type="InterPro" id="IPR002871">
    <property type="entry name" value="NIF_FeS_clus_asmbl_NifU_N"/>
</dbReference>
<dbReference type="PANTHER" id="PTHR10093">
    <property type="entry name" value="IRON-SULFUR CLUSTER ASSEMBLY ENZYME NIFU HOMOLOG"/>
    <property type="match status" value="1"/>
</dbReference>
<dbReference type="AlphaFoldDB" id="A0A0U0YFH4"/>
<dbReference type="Gene3D" id="3.90.1010.10">
    <property type="match status" value="1"/>
</dbReference>
<dbReference type="EMBL" id="CSWP01000003">
    <property type="protein sequence ID" value="CPV47040.1"/>
    <property type="molecule type" value="Genomic_DNA"/>
</dbReference>
<proteinExistence type="predicted"/>
<dbReference type="GO" id="GO:0051536">
    <property type="term" value="F:iron-sulfur cluster binding"/>
    <property type="evidence" value="ECO:0007669"/>
    <property type="project" value="InterPro"/>
</dbReference>
<evidence type="ECO:0000259" key="1">
    <source>
        <dbReference type="Pfam" id="PF01592"/>
    </source>
</evidence>
<dbReference type="Proteomes" id="UP000045782">
    <property type="component" value="Unassembled WGS sequence"/>
</dbReference>
<protein>
    <submittedName>
        <fullName evidence="2">Similarity with Nitrogen-fixing NifU-like proteins</fullName>
    </submittedName>
</protein>
<dbReference type="CDD" id="cd06664">
    <property type="entry name" value="IscU_like"/>
    <property type="match status" value="1"/>
</dbReference>